<comment type="caution">
    <text evidence="11">The sequence shown here is derived from an EMBL/GenBank/DDBJ whole genome shotgun (WGS) entry which is preliminary data.</text>
</comment>
<feature type="domain" description="Cytochrome b561" evidence="10">
    <location>
        <begin position="278"/>
        <end position="470"/>
    </location>
</feature>
<feature type="transmembrane region" description="Helical" evidence="8">
    <location>
        <begin position="378"/>
        <end position="396"/>
    </location>
</feature>
<dbReference type="OrthoDB" id="19261at2759"/>
<comment type="subcellular location">
    <subcellularLocation>
        <location evidence="1">Membrane</location>
    </subcellularLocation>
</comment>
<feature type="signal peptide" evidence="9">
    <location>
        <begin position="1"/>
        <end position="21"/>
    </location>
</feature>
<dbReference type="CDD" id="cd09630">
    <property type="entry name" value="CDH_like_cytochrome"/>
    <property type="match status" value="1"/>
</dbReference>
<feature type="region of interest" description="Disordered" evidence="7">
    <location>
        <begin position="199"/>
        <end position="299"/>
    </location>
</feature>
<dbReference type="SMART" id="SM00665">
    <property type="entry name" value="B561"/>
    <property type="match status" value="1"/>
</dbReference>
<keyword evidence="12" id="KW-1185">Reference proteome</keyword>
<dbReference type="Gene3D" id="2.60.40.1210">
    <property type="entry name" value="Cellobiose dehydrogenase, cytochrome domain"/>
    <property type="match status" value="1"/>
</dbReference>
<keyword evidence="9" id="KW-0732">Signal</keyword>
<evidence type="ECO:0000259" key="10">
    <source>
        <dbReference type="PROSITE" id="PS50939"/>
    </source>
</evidence>
<feature type="compositionally biased region" description="Low complexity" evidence="7">
    <location>
        <begin position="284"/>
        <end position="294"/>
    </location>
</feature>
<evidence type="ECO:0000256" key="1">
    <source>
        <dbReference type="ARBA" id="ARBA00004370"/>
    </source>
</evidence>
<feature type="region of interest" description="Disordered" evidence="7">
    <location>
        <begin position="477"/>
        <end position="511"/>
    </location>
</feature>
<feature type="chain" id="PRO_5040439082" evidence="9">
    <location>
        <begin position="22"/>
        <end position="511"/>
    </location>
</feature>
<dbReference type="InterPro" id="IPR015920">
    <property type="entry name" value="Cellobiose_DH-like_cyt"/>
</dbReference>
<dbReference type="Proteomes" id="UP000800093">
    <property type="component" value="Unassembled WGS sequence"/>
</dbReference>
<dbReference type="PANTHER" id="PTHR47797">
    <property type="entry name" value="DEHYDROGENASE, PUTATIVE (AFU_ORTHOLOGUE AFUA_8G05805)-RELATED"/>
    <property type="match status" value="1"/>
</dbReference>
<keyword evidence="3 8" id="KW-0812">Transmembrane</keyword>
<dbReference type="Gene3D" id="1.20.120.1770">
    <property type="match status" value="1"/>
</dbReference>
<keyword evidence="4" id="KW-0249">Electron transport</keyword>
<name>A0A9P4N301_9PLEO</name>
<dbReference type="CDD" id="cd08760">
    <property type="entry name" value="Cyt_b561_FRRS1_like"/>
    <property type="match status" value="1"/>
</dbReference>
<evidence type="ECO:0000256" key="2">
    <source>
        <dbReference type="ARBA" id="ARBA00022448"/>
    </source>
</evidence>
<evidence type="ECO:0000256" key="9">
    <source>
        <dbReference type="SAM" id="SignalP"/>
    </source>
</evidence>
<dbReference type="EMBL" id="ML986589">
    <property type="protein sequence ID" value="KAF2267855.1"/>
    <property type="molecule type" value="Genomic_DNA"/>
</dbReference>
<feature type="compositionally biased region" description="Low complexity" evidence="7">
    <location>
        <begin position="215"/>
        <end position="231"/>
    </location>
</feature>
<feature type="compositionally biased region" description="Polar residues" evidence="7">
    <location>
        <begin position="242"/>
        <end position="259"/>
    </location>
</feature>
<feature type="transmembrane region" description="Helical" evidence="8">
    <location>
        <begin position="448"/>
        <end position="468"/>
    </location>
</feature>
<evidence type="ECO:0000256" key="5">
    <source>
        <dbReference type="ARBA" id="ARBA00022989"/>
    </source>
</evidence>
<feature type="transmembrane region" description="Helical" evidence="8">
    <location>
        <begin position="310"/>
        <end position="334"/>
    </location>
</feature>
<feature type="transmembrane region" description="Helical" evidence="8">
    <location>
        <begin position="341"/>
        <end position="366"/>
    </location>
</feature>
<dbReference type="SUPFAM" id="SSF49344">
    <property type="entry name" value="CBD9-like"/>
    <property type="match status" value="1"/>
</dbReference>
<keyword evidence="5 8" id="KW-1133">Transmembrane helix</keyword>
<dbReference type="GO" id="GO:0016020">
    <property type="term" value="C:membrane"/>
    <property type="evidence" value="ECO:0007669"/>
    <property type="project" value="UniProtKB-SubCell"/>
</dbReference>
<evidence type="ECO:0000256" key="3">
    <source>
        <dbReference type="ARBA" id="ARBA00022692"/>
    </source>
</evidence>
<feature type="transmembrane region" description="Helical" evidence="8">
    <location>
        <begin position="416"/>
        <end position="436"/>
    </location>
</feature>
<evidence type="ECO:0000256" key="7">
    <source>
        <dbReference type="SAM" id="MobiDB-lite"/>
    </source>
</evidence>
<dbReference type="AlphaFoldDB" id="A0A9P4N301"/>
<evidence type="ECO:0000256" key="8">
    <source>
        <dbReference type="SAM" id="Phobius"/>
    </source>
</evidence>
<proteinExistence type="predicted"/>
<gene>
    <name evidence="11" type="ORF">CC78DRAFT_530622</name>
</gene>
<dbReference type="PROSITE" id="PS50939">
    <property type="entry name" value="CYTOCHROME_B561"/>
    <property type="match status" value="1"/>
</dbReference>
<accession>A0A9P4N301</accession>
<dbReference type="PANTHER" id="PTHR47797:SF1">
    <property type="entry name" value="CYTOCHROME B561 DOMAIN-CONTAINING PROTEIN-RELATED"/>
    <property type="match status" value="1"/>
</dbReference>
<evidence type="ECO:0000313" key="12">
    <source>
        <dbReference type="Proteomes" id="UP000800093"/>
    </source>
</evidence>
<keyword evidence="6 8" id="KW-0472">Membrane</keyword>
<evidence type="ECO:0000256" key="6">
    <source>
        <dbReference type="ARBA" id="ARBA00023136"/>
    </source>
</evidence>
<organism evidence="11 12">
    <name type="scientific">Lojkania enalia</name>
    <dbReference type="NCBI Taxonomy" id="147567"/>
    <lineage>
        <taxon>Eukaryota</taxon>
        <taxon>Fungi</taxon>
        <taxon>Dikarya</taxon>
        <taxon>Ascomycota</taxon>
        <taxon>Pezizomycotina</taxon>
        <taxon>Dothideomycetes</taxon>
        <taxon>Pleosporomycetidae</taxon>
        <taxon>Pleosporales</taxon>
        <taxon>Pleosporales incertae sedis</taxon>
        <taxon>Lojkania</taxon>
    </lineage>
</organism>
<keyword evidence="2" id="KW-0813">Transport</keyword>
<evidence type="ECO:0000256" key="4">
    <source>
        <dbReference type="ARBA" id="ARBA00022982"/>
    </source>
</evidence>
<sequence length="511" mass="54718">MGRKTTLVISSLLSLATHTTAQLANVCRGDICFRLNIPESTAASGEGDIFFQISAPSSYEWVALGQGSQMSGSNIFVVYTSSSGENVTLSPRLGTGYTMPDFNGNAEVTLLEGSGVTDGTMIANVRCSNCNSWSGNSADFTADSGQFIYGAQTSGGPMNSDDQRARISQHDINEAFNWNWASAKGGNSVNPLVNAAPSGTASGGGSVTSCVPRPSGTAASVTSGAASATATQSDYDSDDNDSPTSTQSDLNGWWTSRPSATGRPWGPPDKRGEEEINYCDDSDSFNNGDNGGFSPISSTSRSLEDTRKMLIAHGVLAALAFVIFFPAGAIAIRLASFPGVVWFHAVFQAFAYLVYIAAFGLGIYIANQFDMLDRYHPIIGIVVFVCLFFQPLFGFLHHSLFKKYQNRTFWSYAHLWLGRLVITLGIINGGLGFMLADTMNLGSRTGMIVYSVVAAIIWLVWVAASIYGEIRRKKSILSQPPKYSESPPARPETTQPDVPHPEDGHYAPGPK</sequence>
<evidence type="ECO:0000313" key="11">
    <source>
        <dbReference type="EMBL" id="KAF2267855.1"/>
    </source>
</evidence>
<dbReference type="InterPro" id="IPR006593">
    <property type="entry name" value="Cyt_b561/ferric_Rdtase_TM"/>
</dbReference>
<protein>
    <submittedName>
        <fullName evidence="11">CBD9-like protein</fullName>
    </submittedName>
</protein>
<dbReference type="Pfam" id="PF16010">
    <property type="entry name" value="CDH-cyt"/>
    <property type="match status" value="1"/>
</dbReference>
<reference evidence="12" key="1">
    <citation type="journal article" date="2020" name="Stud. Mycol.">
        <title>101 Dothideomycetes genomes: A test case for predicting lifestyles and emergence of pathogens.</title>
        <authorList>
            <person name="Haridas S."/>
            <person name="Albert R."/>
            <person name="Binder M."/>
            <person name="Bloem J."/>
            <person name="LaButti K."/>
            <person name="Salamov A."/>
            <person name="Andreopoulos B."/>
            <person name="Baker S."/>
            <person name="Barry K."/>
            <person name="Bills G."/>
            <person name="Bluhm B."/>
            <person name="Cannon C."/>
            <person name="Castanera R."/>
            <person name="Culley D."/>
            <person name="Daum C."/>
            <person name="Ezra D."/>
            <person name="Gonzalez J."/>
            <person name="Henrissat B."/>
            <person name="Kuo A."/>
            <person name="Liang C."/>
            <person name="Lipzen A."/>
            <person name="Lutzoni F."/>
            <person name="Magnuson J."/>
            <person name="Mondo S."/>
            <person name="Nolan M."/>
            <person name="Ohm R."/>
            <person name="Pangilinan J."/>
            <person name="Park H.-J."/>
            <person name="Ramirez L."/>
            <person name="Alfaro M."/>
            <person name="Sun H."/>
            <person name="Tritt A."/>
            <person name="Yoshinaga Y."/>
            <person name="Zwiers L.-H."/>
            <person name="Turgeon B."/>
            <person name="Goodwin S."/>
            <person name="Spatafora J."/>
            <person name="Crous P."/>
            <person name="Grigoriev I."/>
        </authorList>
    </citation>
    <scope>NUCLEOTIDE SEQUENCE [LARGE SCALE GENOMIC DNA]</scope>
    <source>
        <strain evidence="12">CBS 304.66</strain>
    </source>
</reference>